<feature type="compositionally biased region" description="Low complexity" evidence="1">
    <location>
        <begin position="202"/>
        <end position="212"/>
    </location>
</feature>
<evidence type="ECO:0000256" key="1">
    <source>
        <dbReference type="SAM" id="MobiDB-lite"/>
    </source>
</evidence>
<organism evidence="2 3">
    <name type="scientific">Allomyces macrogynus (strain ATCC 38327)</name>
    <name type="common">Allomyces javanicus var. macrogynus</name>
    <dbReference type="NCBI Taxonomy" id="578462"/>
    <lineage>
        <taxon>Eukaryota</taxon>
        <taxon>Fungi</taxon>
        <taxon>Fungi incertae sedis</taxon>
        <taxon>Blastocladiomycota</taxon>
        <taxon>Blastocladiomycetes</taxon>
        <taxon>Blastocladiales</taxon>
        <taxon>Blastocladiaceae</taxon>
        <taxon>Allomyces</taxon>
    </lineage>
</organism>
<dbReference type="VEuPathDB" id="FungiDB:AMAG_02826"/>
<name>A0A0L0S3U2_ALLM3</name>
<dbReference type="EMBL" id="GG745331">
    <property type="protein sequence ID" value="KNE57071.1"/>
    <property type="molecule type" value="Genomic_DNA"/>
</dbReference>
<dbReference type="Proteomes" id="UP000054350">
    <property type="component" value="Unassembled WGS sequence"/>
</dbReference>
<feature type="compositionally biased region" description="Acidic residues" evidence="1">
    <location>
        <begin position="181"/>
        <end position="193"/>
    </location>
</feature>
<dbReference type="AlphaFoldDB" id="A0A0L0S3U2"/>
<reference evidence="2 3" key="1">
    <citation type="submission" date="2009-11" db="EMBL/GenBank/DDBJ databases">
        <title>Annotation of Allomyces macrogynus ATCC 38327.</title>
        <authorList>
            <consortium name="The Broad Institute Genome Sequencing Platform"/>
            <person name="Russ C."/>
            <person name="Cuomo C."/>
            <person name="Burger G."/>
            <person name="Gray M.W."/>
            <person name="Holland P.W.H."/>
            <person name="King N."/>
            <person name="Lang F.B.F."/>
            <person name="Roger A.J."/>
            <person name="Ruiz-Trillo I."/>
            <person name="Young S.K."/>
            <person name="Zeng Q."/>
            <person name="Gargeya S."/>
            <person name="Fitzgerald M."/>
            <person name="Haas B."/>
            <person name="Abouelleil A."/>
            <person name="Alvarado L."/>
            <person name="Arachchi H.M."/>
            <person name="Berlin A."/>
            <person name="Chapman S.B."/>
            <person name="Gearin G."/>
            <person name="Goldberg J."/>
            <person name="Griggs A."/>
            <person name="Gujja S."/>
            <person name="Hansen M."/>
            <person name="Heiman D."/>
            <person name="Howarth C."/>
            <person name="Larimer J."/>
            <person name="Lui A."/>
            <person name="MacDonald P.J.P."/>
            <person name="McCowen C."/>
            <person name="Montmayeur A."/>
            <person name="Murphy C."/>
            <person name="Neiman D."/>
            <person name="Pearson M."/>
            <person name="Priest M."/>
            <person name="Roberts A."/>
            <person name="Saif S."/>
            <person name="Shea T."/>
            <person name="Sisk P."/>
            <person name="Stolte C."/>
            <person name="Sykes S."/>
            <person name="Wortman J."/>
            <person name="Nusbaum C."/>
            <person name="Birren B."/>
        </authorList>
    </citation>
    <scope>NUCLEOTIDE SEQUENCE [LARGE SCALE GENOMIC DNA]</scope>
    <source>
        <strain evidence="2 3">ATCC 38327</strain>
    </source>
</reference>
<protein>
    <submittedName>
        <fullName evidence="2">Uncharacterized protein</fullName>
    </submittedName>
</protein>
<feature type="compositionally biased region" description="Pro residues" evidence="1">
    <location>
        <begin position="230"/>
        <end position="252"/>
    </location>
</feature>
<dbReference type="OrthoDB" id="5586395at2759"/>
<evidence type="ECO:0000313" key="3">
    <source>
        <dbReference type="Proteomes" id="UP000054350"/>
    </source>
</evidence>
<keyword evidence="3" id="KW-1185">Reference proteome</keyword>
<evidence type="ECO:0000313" key="2">
    <source>
        <dbReference type="EMBL" id="KNE57071.1"/>
    </source>
</evidence>
<proteinExistence type="predicted"/>
<feature type="region of interest" description="Disordered" evidence="1">
    <location>
        <begin position="175"/>
        <end position="261"/>
    </location>
</feature>
<sequence>MTSSQPLAAVVPPHPTFVCHVASLLATPRSILQYASAYLRQRVEYSFSDTADLPATALVWRAHARLDDAYLRHQLAEKYGNPGSRVEAEVADATVVVERDAHTTECLVELDRVEEGVVVAVFLHEGETAWRFHDVRVLSASEWSVERKRTHGESQLVASSSLPVMSYLSTEPATTYHFNDHDDEEEDDDDDDYWNAYSEFDASPAPARPAASTKRRISSPPPAPRADSPPLLPAPISPPPAPAAPAPAPAPAPTDSTPAKAMATSIGHALHFLSFNDAPAPATNGHSPPPTYGVSRDAIKEHVVASATSLWMLAARSGMAKEEFLAVVAAAVYSPQ</sequence>
<reference evidence="3" key="2">
    <citation type="submission" date="2009-11" db="EMBL/GenBank/DDBJ databases">
        <title>The Genome Sequence of Allomyces macrogynus strain ATCC 38327.</title>
        <authorList>
            <consortium name="The Broad Institute Genome Sequencing Platform"/>
            <person name="Russ C."/>
            <person name="Cuomo C."/>
            <person name="Shea T."/>
            <person name="Young S.K."/>
            <person name="Zeng Q."/>
            <person name="Koehrsen M."/>
            <person name="Haas B."/>
            <person name="Borodovsky M."/>
            <person name="Guigo R."/>
            <person name="Alvarado L."/>
            <person name="Berlin A."/>
            <person name="Borenstein D."/>
            <person name="Chen Z."/>
            <person name="Engels R."/>
            <person name="Freedman E."/>
            <person name="Gellesch M."/>
            <person name="Goldberg J."/>
            <person name="Griggs A."/>
            <person name="Gujja S."/>
            <person name="Heiman D."/>
            <person name="Hepburn T."/>
            <person name="Howarth C."/>
            <person name="Jen D."/>
            <person name="Larson L."/>
            <person name="Lewis B."/>
            <person name="Mehta T."/>
            <person name="Park D."/>
            <person name="Pearson M."/>
            <person name="Roberts A."/>
            <person name="Saif S."/>
            <person name="Shenoy N."/>
            <person name="Sisk P."/>
            <person name="Stolte C."/>
            <person name="Sykes S."/>
            <person name="Walk T."/>
            <person name="White J."/>
            <person name="Yandava C."/>
            <person name="Burger G."/>
            <person name="Gray M.W."/>
            <person name="Holland P.W.H."/>
            <person name="King N."/>
            <person name="Lang F.B.F."/>
            <person name="Roger A.J."/>
            <person name="Ruiz-Trillo I."/>
            <person name="Lander E."/>
            <person name="Nusbaum C."/>
        </authorList>
    </citation>
    <scope>NUCLEOTIDE SEQUENCE [LARGE SCALE GENOMIC DNA]</scope>
    <source>
        <strain evidence="3">ATCC 38327</strain>
    </source>
</reference>
<accession>A0A0L0S3U2</accession>
<gene>
    <name evidence="2" type="ORF">AMAG_02826</name>
</gene>